<dbReference type="OMA" id="VTHMTPQ"/>
<protein>
    <submittedName>
        <fullName evidence="3">Dipeptidyl peptidase 8</fullName>
    </submittedName>
</protein>
<dbReference type="PANTHER" id="PTHR11731:SF193">
    <property type="entry name" value="DIPEPTIDYL PEPTIDASE 9"/>
    <property type="match status" value="1"/>
</dbReference>
<organism evidence="3 4">
    <name type="scientific">Porphyridium purpureum</name>
    <name type="common">Red alga</name>
    <name type="synonym">Porphyridium cruentum</name>
    <dbReference type="NCBI Taxonomy" id="35688"/>
    <lineage>
        <taxon>Eukaryota</taxon>
        <taxon>Rhodophyta</taxon>
        <taxon>Bangiophyceae</taxon>
        <taxon>Porphyridiales</taxon>
        <taxon>Porphyridiaceae</taxon>
        <taxon>Porphyridium</taxon>
    </lineage>
</organism>
<dbReference type="InterPro" id="IPR029058">
    <property type="entry name" value="AB_hydrolase_fold"/>
</dbReference>
<dbReference type="PANTHER" id="PTHR11731">
    <property type="entry name" value="PROTEASE FAMILY S9B,C DIPEPTIDYL-PEPTIDASE IV-RELATED"/>
    <property type="match status" value="1"/>
</dbReference>
<evidence type="ECO:0000259" key="1">
    <source>
        <dbReference type="Pfam" id="PF00326"/>
    </source>
</evidence>
<dbReference type="InterPro" id="IPR002469">
    <property type="entry name" value="Peptidase_S9B_N"/>
</dbReference>
<proteinExistence type="predicted"/>
<gene>
    <name evidence="3" type="ORF">FVE85_8446</name>
</gene>
<dbReference type="GO" id="GO:0008239">
    <property type="term" value="F:dipeptidyl-peptidase activity"/>
    <property type="evidence" value="ECO:0007669"/>
    <property type="project" value="TreeGrafter"/>
</dbReference>
<evidence type="ECO:0000313" key="3">
    <source>
        <dbReference type="EMBL" id="KAA8491964.1"/>
    </source>
</evidence>
<keyword evidence="4" id="KW-1185">Reference proteome</keyword>
<dbReference type="Pfam" id="PF00930">
    <property type="entry name" value="DPPIV_N"/>
    <property type="match status" value="2"/>
</dbReference>
<dbReference type="OrthoDB" id="2438at2759"/>
<dbReference type="EMBL" id="VRMN01000011">
    <property type="protein sequence ID" value="KAA8491964.1"/>
    <property type="molecule type" value="Genomic_DNA"/>
</dbReference>
<dbReference type="Gene3D" id="3.40.50.1820">
    <property type="entry name" value="alpha/beta hydrolase"/>
    <property type="match status" value="1"/>
</dbReference>
<dbReference type="InterPro" id="IPR050278">
    <property type="entry name" value="Serine_Prot_S9B/DPPIV"/>
</dbReference>
<dbReference type="Gene3D" id="2.140.10.30">
    <property type="entry name" value="Dipeptidylpeptidase IV, N-terminal domain"/>
    <property type="match status" value="2"/>
</dbReference>
<dbReference type="GO" id="GO:0006508">
    <property type="term" value="P:proteolysis"/>
    <property type="evidence" value="ECO:0007669"/>
    <property type="project" value="InterPro"/>
</dbReference>
<reference evidence="4" key="1">
    <citation type="journal article" date="2019" name="Nat. Commun.">
        <title>Expansion of phycobilisome linker gene families in mesophilic red algae.</title>
        <authorList>
            <person name="Lee J."/>
            <person name="Kim D."/>
            <person name="Bhattacharya D."/>
            <person name="Yoon H.S."/>
        </authorList>
    </citation>
    <scope>NUCLEOTIDE SEQUENCE [LARGE SCALE GENOMIC DNA]</scope>
    <source>
        <strain evidence="4">CCMP 1328</strain>
    </source>
</reference>
<name>A0A5J4YMR2_PORPP</name>
<evidence type="ECO:0000313" key="4">
    <source>
        <dbReference type="Proteomes" id="UP000324585"/>
    </source>
</evidence>
<dbReference type="GO" id="GO:0008236">
    <property type="term" value="F:serine-type peptidase activity"/>
    <property type="evidence" value="ECO:0007669"/>
    <property type="project" value="InterPro"/>
</dbReference>
<dbReference type="Proteomes" id="UP000324585">
    <property type="component" value="Unassembled WGS sequence"/>
</dbReference>
<accession>A0A5J4YMR2</accession>
<dbReference type="SUPFAM" id="SSF82171">
    <property type="entry name" value="DPP6 N-terminal domain-like"/>
    <property type="match status" value="1"/>
</dbReference>
<dbReference type="InterPro" id="IPR001375">
    <property type="entry name" value="Peptidase_S9_cat"/>
</dbReference>
<dbReference type="AlphaFoldDB" id="A0A5J4YMR2"/>
<dbReference type="Pfam" id="PF00326">
    <property type="entry name" value="Peptidase_S9"/>
    <property type="match status" value="1"/>
</dbReference>
<feature type="domain" description="Dipeptidylpeptidase IV N-terminal" evidence="2">
    <location>
        <begin position="499"/>
        <end position="715"/>
    </location>
</feature>
<sequence length="1018" mass="113079">MAHVPQVSAEQLKELVNLRLKSPFAYLPHDFVFHRESQSLVFLAAERPSSDDASREHKRRANTLLYCVDLSSLENRRKQPALGQTGLEGSEAPALLDAWGLILSEGTGVSSTSLSTGTYVWDFHDSNASNSAGANSVVVPNPVPAPTPTPIRAPVQELASSAHFDPNSNSNGAEQDKLTKEEELLRERLRMNSVGLTTFKLNPKTGKVLFAWKGTLHSIRLAREKADGLLAPQVPIPISQKSVEPRLDAKWSADGRVVAFVRDSELWILDSHSGKERQITRKDVEQDGQKSNRKTANGVAEYIMQEEFDRYTGYWWYPEAVWDMQERCVVYTIAYMHVDESGVPVVRIPRSTMDGSLDDYSYPRVGEPNAVVEPRVVRFKIPAESSALGAAEAQMNHSWIDELDLFETWAPQTPIREQFAWAEYIVHAGWLPADAVGTPATSGFEAPIGARESEGLVMDTSSSPGSIARPLAAEDGVSNQILDVSSHGNDHDEHLQPEQQKQQHHLTAHDRWLWLLLLDRVQQRSALVACKDGSDGRCVVLYEERSKPDQWINMRDCFHFAPVDVSHARGASYIMLFLSERSDGFSHLHLKVFPLTQDSQAALDCHSQSPEEEIPGSIIRVTSGNWTVEQVIGVDWKNNRVFFTGTRDSYLELHVYCTPIFAEAVPRSATDGDSSESSVRIVQRITTAGHAHTNCTLSADQRYLVVNQSSLTQPPRTLLYGLQLLSGKESALVHVSNMAQLPAPDAPAFSWGAPRAPELFHFRSSDGTGTELTGCLYHPNPSRAGRVPTLLHVYGGPHVQLVSNDYRLTVQAKFQLLSQRLGVAVVMIDGRGSARRGLEFEARLYGNMGDVELSDQVDGLQFLVSRGVVDPQRIAVSGWSYGGYMSLMALMKRPDVFKCAVSGAPVVRWELYDTGYTERYMNLPRANVAGYSSASILSHVAGLPEDPNERLMIVHSLMDENVHVVHTSTLLDAMIRLNKPYRLLLFPNERHGLRAPSAQVHFESNFFRFVLAHLFGKG</sequence>
<evidence type="ECO:0000259" key="2">
    <source>
        <dbReference type="Pfam" id="PF00930"/>
    </source>
</evidence>
<dbReference type="SUPFAM" id="SSF53474">
    <property type="entry name" value="alpha/beta-Hydrolases"/>
    <property type="match status" value="1"/>
</dbReference>
<feature type="domain" description="Peptidase S9 prolyl oligopeptidase catalytic" evidence="1">
    <location>
        <begin position="812"/>
        <end position="1014"/>
    </location>
</feature>
<comment type="caution">
    <text evidence="3">The sequence shown here is derived from an EMBL/GenBank/DDBJ whole genome shotgun (WGS) entry which is preliminary data.</text>
</comment>
<feature type="domain" description="Dipeptidylpeptidase IV N-terminal" evidence="2">
    <location>
        <begin position="240"/>
        <end position="383"/>
    </location>
</feature>